<dbReference type="Pfam" id="PF04860">
    <property type="entry name" value="Phage_portal"/>
    <property type="match status" value="1"/>
</dbReference>
<dbReference type="InterPro" id="IPR006944">
    <property type="entry name" value="Phage/GTA_portal"/>
</dbReference>
<sequence length="383" mass="42386">MGLMTSRNRQHKISDNTYPSTHGYDPIISQISGLPVSYISGASALKNSDIFSVINRIASDIASANFKTENTYISERLNQPSKLIGRFSFWQGVIVQLLLSGNAYVPLDLDYLEQMPPSSIISIDIDGSDQGAIYELAKYNNHPTRMLSQDQILHFRLMPDATYQYLVGMSPLESLTKELTIATASTDQSLNLIKNRINPTSVLQISNALLEQGDADAARDAFEKANNGNNSGRLMVLDSNSTFSQFEMKTDVFKALNTNAEYSASQISKAFGVPVDMLGGGNRTESQHSNSQQIKNLYYENLISYVAPMIDEIALKTNAPDLSLDMQYIDDSTRIDKINDMVKVGTIGQAQAEFMLKRYGVLPNEIPEYVTPVAMVTQKGETE</sequence>
<name>A0A5A5TY90_LEUCI</name>
<proteinExistence type="predicted"/>
<reference evidence="1 2" key="1">
    <citation type="submission" date="2019-04" db="EMBL/GenBank/DDBJ databases">
        <title>A pseudo-fructophilic Leuconostoc citreum strain F192-5 isolated from peel of satsuma mandarin: the first report for isolation and characterization of strain-dependent fructophilic-like characteristics.</title>
        <authorList>
            <person name="Maeno S."/>
            <person name="Tanizawa Y."/>
            <person name="Kajikawa A."/>
            <person name="Kanesaki Y."/>
            <person name="Kubota E."/>
            <person name="Arita M."/>
            <person name="Leon D."/>
            <person name="Endo A."/>
        </authorList>
    </citation>
    <scope>NUCLEOTIDE SEQUENCE [LARGE SCALE GENOMIC DNA]</scope>
    <source>
        <strain evidence="1 2">F192-5</strain>
    </source>
</reference>
<dbReference type="NCBIfam" id="TIGR01537">
    <property type="entry name" value="portal_HK97"/>
    <property type="match status" value="1"/>
</dbReference>
<dbReference type="InterPro" id="IPR006427">
    <property type="entry name" value="Portal_HK97"/>
</dbReference>
<protein>
    <submittedName>
        <fullName evidence="1">Phage portal protein</fullName>
    </submittedName>
</protein>
<organism evidence="1 2">
    <name type="scientific">Leuconostoc citreum</name>
    <dbReference type="NCBI Taxonomy" id="33964"/>
    <lineage>
        <taxon>Bacteria</taxon>
        <taxon>Bacillati</taxon>
        <taxon>Bacillota</taxon>
        <taxon>Bacilli</taxon>
        <taxon>Lactobacillales</taxon>
        <taxon>Lactobacillaceae</taxon>
        <taxon>Leuconostoc</taxon>
    </lineage>
</organism>
<dbReference type="RefSeq" id="WP_149333634.1">
    <property type="nucleotide sequence ID" value="NZ_BJJW01000002.1"/>
</dbReference>
<dbReference type="EMBL" id="BJJW01000002">
    <property type="protein sequence ID" value="GDZ83049.1"/>
    <property type="molecule type" value="Genomic_DNA"/>
</dbReference>
<comment type="caution">
    <text evidence="1">The sequence shown here is derived from an EMBL/GenBank/DDBJ whole genome shotgun (WGS) entry which is preliminary data.</text>
</comment>
<dbReference type="AlphaFoldDB" id="A0A5A5TY90"/>
<accession>A0A5A5TY90</accession>
<evidence type="ECO:0000313" key="2">
    <source>
        <dbReference type="Proteomes" id="UP000323274"/>
    </source>
</evidence>
<dbReference type="Proteomes" id="UP000323274">
    <property type="component" value="Unassembled WGS sequence"/>
</dbReference>
<evidence type="ECO:0000313" key="1">
    <source>
        <dbReference type="EMBL" id="GDZ83049.1"/>
    </source>
</evidence>
<gene>
    <name evidence="1" type="primary">pi135_1</name>
    <name evidence="1" type="ORF">LCIT_02910</name>
</gene>